<comment type="caution">
    <text evidence="13">The sequence shown here is derived from an EMBL/GenBank/DDBJ whole genome shotgun (WGS) entry which is preliminary data.</text>
</comment>
<keyword evidence="7" id="KW-0482">Metalloprotease</keyword>
<dbReference type="PRINTS" id="PR00756">
    <property type="entry name" value="ALADIPTASE"/>
</dbReference>
<dbReference type="Gene3D" id="1.25.50.20">
    <property type="match status" value="1"/>
</dbReference>
<feature type="binding site" evidence="9">
    <location>
        <position position="24"/>
    </location>
    <ligand>
        <name>Zn(2+)</name>
        <dbReference type="ChEBI" id="CHEBI:29105"/>
        <note>catalytic</note>
    </ligand>
</feature>
<dbReference type="InterPro" id="IPR050344">
    <property type="entry name" value="Peptidase_M1_aminopeptidases"/>
</dbReference>
<comment type="similarity">
    <text evidence="1">Belongs to the peptidase M1 family.</text>
</comment>
<evidence type="ECO:0000256" key="6">
    <source>
        <dbReference type="ARBA" id="ARBA00022833"/>
    </source>
</evidence>
<dbReference type="GO" id="GO:0008270">
    <property type="term" value="F:zinc ion binding"/>
    <property type="evidence" value="ECO:0007669"/>
    <property type="project" value="InterPro"/>
</dbReference>
<feature type="domain" description="Peptidase M1 membrane alanine aminopeptidase" evidence="11">
    <location>
        <begin position="2"/>
        <end position="169"/>
    </location>
</feature>
<evidence type="ECO:0000256" key="8">
    <source>
        <dbReference type="PIRSR" id="PIRSR634016-1"/>
    </source>
</evidence>
<dbReference type="FunFam" id="1.10.390.10:FF:000006">
    <property type="entry name" value="Puromycin-sensitive aminopeptidase"/>
    <property type="match status" value="1"/>
</dbReference>
<protein>
    <recommendedName>
        <fullName evidence="15">Aminopeptidase</fullName>
    </recommendedName>
</protein>
<dbReference type="Pfam" id="PF01433">
    <property type="entry name" value="Peptidase_M1"/>
    <property type="match status" value="1"/>
</dbReference>
<keyword evidence="4 9" id="KW-0479">Metal-binding</keyword>
<dbReference type="EMBL" id="JANBUW010000339">
    <property type="protein sequence ID" value="KAJ2847311.1"/>
    <property type="molecule type" value="Genomic_DNA"/>
</dbReference>
<dbReference type="Gene3D" id="1.10.390.10">
    <property type="entry name" value="Neutral Protease Domain 2"/>
    <property type="match status" value="1"/>
</dbReference>
<dbReference type="FunFam" id="1.25.50.20:FF:000002">
    <property type="entry name" value="Aminopeptidase"/>
    <property type="match status" value="1"/>
</dbReference>
<dbReference type="SUPFAM" id="SSF55486">
    <property type="entry name" value="Metalloproteases ('zincins'), catalytic domain"/>
    <property type="match status" value="1"/>
</dbReference>
<evidence type="ECO:0000256" key="3">
    <source>
        <dbReference type="ARBA" id="ARBA00022670"/>
    </source>
</evidence>
<keyword evidence="6 9" id="KW-0862">Zinc</keyword>
<feature type="site" description="Transition state stabilizer" evidence="10">
    <location>
        <position position="110"/>
    </location>
</feature>
<feature type="domain" description="ERAP1-like C-terminal" evidence="12">
    <location>
        <begin position="247"/>
        <end position="565"/>
    </location>
</feature>
<dbReference type="AlphaFoldDB" id="A0A9W8LZJ9"/>
<dbReference type="GO" id="GO:0042277">
    <property type="term" value="F:peptide binding"/>
    <property type="evidence" value="ECO:0007669"/>
    <property type="project" value="TreeGrafter"/>
</dbReference>
<dbReference type="Gene3D" id="2.60.40.1910">
    <property type="match status" value="1"/>
</dbReference>
<dbReference type="PANTHER" id="PTHR11533:SF174">
    <property type="entry name" value="PUROMYCIN-SENSITIVE AMINOPEPTIDASE-RELATED"/>
    <property type="match status" value="1"/>
</dbReference>
<dbReference type="PANTHER" id="PTHR11533">
    <property type="entry name" value="PROTEASE M1 ZINC METALLOPROTEASE"/>
    <property type="match status" value="1"/>
</dbReference>
<proteinExistence type="inferred from homology"/>
<feature type="binding site" evidence="9">
    <location>
        <position position="47"/>
    </location>
    <ligand>
        <name>Zn(2+)</name>
        <dbReference type="ChEBI" id="CHEBI:29105"/>
        <note>catalytic</note>
    </ligand>
</feature>
<evidence type="ECO:0000313" key="14">
    <source>
        <dbReference type="Proteomes" id="UP001139887"/>
    </source>
</evidence>
<keyword evidence="3" id="KW-0645">Protease</keyword>
<dbReference type="GO" id="GO:0005737">
    <property type="term" value="C:cytoplasm"/>
    <property type="evidence" value="ECO:0007669"/>
    <property type="project" value="TreeGrafter"/>
</dbReference>
<evidence type="ECO:0000313" key="13">
    <source>
        <dbReference type="EMBL" id="KAJ2847311.1"/>
    </source>
</evidence>
<reference evidence="13" key="1">
    <citation type="submission" date="2022-07" db="EMBL/GenBank/DDBJ databases">
        <title>Phylogenomic reconstructions and comparative analyses of Kickxellomycotina fungi.</title>
        <authorList>
            <person name="Reynolds N.K."/>
            <person name="Stajich J.E."/>
            <person name="Barry K."/>
            <person name="Grigoriev I.V."/>
            <person name="Crous P."/>
            <person name="Smith M.E."/>
        </authorList>
    </citation>
    <scope>NUCLEOTIDE SEQUENCE</scope>
    <source>
        <strain evidence="13">NRRL 1566</strain>
    </source>
</reference>
<dbReference type="GO" id="GO:0016020">
    <property type="term" value="C:membrane"/>
    <property type="evidence" value="ECO:0007669"/>
    <property type="project" value="TreeGrafter"/>
</dbReference>
<sequence length="586" mass="65599">VALLVDETSSSSQARQQVAYVVSHELAHQWFGNLVTMEWWSELWLNEGFATWVGTLAVDHVFPEYHIWTQFLVDDLNRALALDALRSSHPIQVPVRRSADISQIFDAISYSKGGSAIRMLSSYIGLDNFLQGVRAYLQKHKYANASTQDLWRALSDASGVNVTEFMAIWTRTVGYPVLSVEEKPSGAQIEVQQDRYLSAGNAADDENQTLWWVPLRIKMAGSEVCNSSAVLTARNAVFDVPVAEAKWYKLNYDTVGIYRVKYSPAAVAKLAAAIAKGELDINDRIGIISDAAALAISGHSSTVDFLTLLRAYSNETEFVVWYEISQRLDALQSVWANETDTIDRIRALARTLYSPLAKRLGWDAISGEDSLASRLRALAIRAAGFSGDVAVAAEARRRVNAFFAGDHSVFNSDTQRAAFALAVRTGGRTEFDKIRGYYLDMTNPVDQRLAALWSLGFATNAALVDDVLEFALSEHVRNQDLHQAIAAINTSGSNRQRLWQWYCDNYSVLAARYRASMNYMGILLRLSAAEFIGSNRAEEIESFFATRDTSKFRRVLDQSLEKIRANTRWLEKDRSDVADWLQSNNY</sequence>
<dbReference type="InterPro" id="IPR034016">
    <property type="entry name" value="M1_APN-typ"/>
</dbReference>
<evidence type="ECO:0000256" key="2">
    <source>
        <dbReference type="ARBA" id="ARBA00022438"/>
    </source>
</evidence>
<organism evidence="13 14">
    <name type="scientific">Coemansia brasiliensis</name>
    <dbReference type="NCBI Taxonomy" id="2650707"/>
    <lineage>
        <taxon>Eukaryota</taxon>
        <taxon>Fungi</taxon>
        <taxon>Fungi incertae sedis</taxon>
        <taxon>Zoopagomycota</taxon>
        <taxon>Kickxellomycotina</taxon>
        <taxon>Kickxellomycetes</taxon>
        <taxon>Kickxellales</taxon>
        <taxon>Kickxellaceae</taxon>
        <taxon>Coemansia</taxon>
    </lineage>
</organism>
<feature type="non-terminal residue" evidence="13">
    <location>
        <position position="1"/>
    </location>
</feature>
<accession>A0A9W8LZJ9</accession>
<evidence type="ECO:0000256" key="1">
    <source>
        <dbReference type="ARBA" id="ARBA00010136"/>
    </source>
</evidence>
<dbReference type="InterPro" id="IPR024571">
    <property type="entry name" value="ERAP1-like_C_dom"/>
</dbReference>
<dbReference type="CDD" id="cd09601">
    <property type="entry name" value="M1_APN-Q_like"/>
    <property type="match status" value="1"/>
</dbReference>
<dbReference type="GO" id="GO:0070006">
    <property type="term" value="F:metalloaminopeptidase activity"/>
    <property type="evidence" value="ECO:0007669"/>
    <property type="project" value="TreeGrafter"/>
</dbReference>
<comment type="cofactor">
    <cofactor evidence="9">
        <name>Zn(2+)</name>
        <dbReference type="ChEBI" id="CHEBI:29105"/>
    </cofactor>
    <text evidence="9">Binds 1 zinc ion per subunit.</text>
</comment>
<dbReference type="Proteomes" id="UP001139887">
    <property type="component" value="Unassembled WGS sequence"/>
</dbReference>
<feature type="active site" description="Proton acceptor" evidence="8">
    <location>
        <position position="25"/>
    </location>
</feature>
<keyword evidence="2" id="KW-0031">Aminopeptidase</keyword>
<keyword evidence="14" id="KW-1185">Reference proteome</keyword>
<dbReference type="OrthoDB" id="10031169at2759"/>
<evidence type="ECO:0000256" key="7">
    <source>
        <dbReference type="ARBA" id="ARBA00023049"/>
    </source>
</evidence>
<dbReference type="InterPro" id="IPR014782">
    <property type="entry name" value="Peptidase_M1_dom"/>
</dbReference>
<evidence type="ECO:0008006" key="15">
    <source>
        <dbReference type="Google" id="ProtNLM"/>
    </source>
</evidence>
<dbReference type="GO" id="GO:0006508">
    <property type="term" value="P:proteolysis"/>
    <property type="evidence" value="ECO:0007669"/>
    <property type="project" value="UniProtKB-KW"/>
</dbReference>
<dbReference type="InterPro" id="IPR027268">
    <property type="entry name" value="Peptidase_M4/M1_CTD_sf"/>
</dbReference>
<dbReference type="InterPro" id="IPR001930">
    <property type="entry name" value="Peptidase_M1"/>
</dbReference>
<evidence type="ECO:0000256" key="9">
    <source>
        <dbReference type="PIRSR" id="PIRSR634016-3"/>
    </source>
</evidence>
<evidence type="ECO:0000256" key="5">
    <source>
        <dbReference type="ARBA" id="ARBA00022801"/>
    </source>
</evidence>
<evidence type="ECO:0000259" key="12">
    <source>
        <dbReference type="Pfam" id="PF11838"/>
    </source>
</evidence>
<evidence type="ECO:0000256" key="4">
    <source>
        <dbReference type="ARBA" id="ARBA00022723"/>
    </source>
</evidence>
<feature type="binding site" evidence="9">
    <location>
        <position position="28"/>
    </location>
    <ligand>
        <name>Zn(2+)</name>
        <dbReference type="ChEBI" id="CHEBI:29105"/>
        <note>catalytic</note>
    </ligand>
</feature>
<dbReference type="GO" id="GO:0043171">
    <property type="term" value="P:peptide catabolic process"/>
    <property type="evidence" value="ECO:0007669"/>
    <property type="project" value="TreeGrafter"/>
</dbReference>
<dbReference type="GO" id="GO:0005615">
    <property type="term" value="C:extracellular space"/>
    <property type="evidence" value="ECO:0007669"/>
    <property type="project" value="TreeGrafter"/>
</dbReference>
<evidence type="ECO:0000259" key="11">
    <source>
        <dbReference type="Pfam" id="PF01433"/>
    </source>
</evidence>
<dbReference type="Pfam" id="PF11838">
    <property type="entry name" value="ERAP1_C"/>
    <property type="match status" value="1"/>
</dbReference>
<keyword evidence="5" id="KW-0378">Hydrolase</keyword>
<gene>
    <name evidence="13" type="ORF">IWW36_003916</name>
</gene>
<evidence type="ECO:0000256" key="10">
    <source>
        <dbReference type="PIRSR" id="PIRSR634016-4"/>
    </source>
</evidence>
<name>A0A9W8LZJ9_9FUNG</name>